<reference evidence="9" key="1">
    <citation type="submission" date="2022-07" db="EMBL/GenBank/DDBJ databases">
        <title>Genome Sequence of Agrocybe chaxingu.</title>
        <authorList>
            <person name="Buettner E."/>
        </authorList>
    </citation>
    <scope>NUCLEOTIDE SEQUENCE</scope>
    <source>
        <strain evidence="9">MP-N11</strain>
    </source>
</reference>
<evidence type="ECO:0000256" key="2">
    <source>
        <dbReference type="ARBA" id="ARBA00022448"/>
    </source>
</evidence>
<evidence type="ECO:0000256" key="1">
    <source>
        <dbReference type="ARBA" id="ARBA00004141"/>
    </source>
</evidence>
<feature type="chain" id="PRO_5040733371" description="Major facilitator superfamily (MFS) profile domain-containing protein" evidence="7">
    <location>
        <begin position="16"/>
        <end position="261"/>
    </location>
</feature>
<evidence type="ECO:0000256" key="4">
    <source>
        <dbReference type="ARBA" id="ARBA00022989"/>
    </source>
</evidence>
<feature type="transmembrane region" description="Helical" evidence="6">
    <location>
        <begin position="200"/>
        <end position="226"/>
    </location>
</feature>
<feature type="signal peptide" evidence="7">
    <location>
        <begin position="1"/>
        <end position="15"/>
    </location>
</feature>
<evidence type="ECO:0000256" key="7">
    <source>
        <dbReference type="SAM" id="SignalP"/>
    </source>
</evidence>
<feature type="transmembrane region" description="Helical" evidence="6">
    <location>
        <begin position="170"/>
        <end position="188"/>
    </location>
</feature>
<accession>A0A9W8K3D4</accession>
<dbReference type="PROSITE" id="PS50850">
    <property type="entry name" value="MFS"/>
    <property type="match status" value="1"/>
</dbReference>
<feature type="transmembrane region" description="Helical" evidence="6">
    <location>
        <begin position="232"/>
        <end position="253"/>
    </location>
</feature>
<dbReference type="EMBL" id="JANKHO010000418">
    <property type="protein sequence ID" value="KAJ3510191.1"/>
    <property type="molecule type" value="Genomic_DNA"/>
</dbReference>
<dbReference type="Gene3D" id="1.20.1250.20">
    <property type="entry name" value="MFS general substrate transporter like domains"/>
    <property type="match status" value="1"/>
</dbReference>
<name>A0A9W8K3D4_9AGAR</name>
<dbReference type="AlphaFoldDB" id="A0A9W8K3D4"/>
<dbReference type="OrthoDB" id="3936150at2759"/>
<dbReference type="Pfam" id="PF07690">
    <property type="entry name" value="MFS_1"/>
    <property type="match status" value="1"/>
</dbReference>
<keyword evidence="5 6" id="KW-0472">Membrane</keyword>
<comment type="subcellular location">
    <subcellularLocation>
        <location evidence="1">Membrane</location>
        <topology evidence="1">Multi-pass membrane protein</topology>
    </subcellularLocation>
</comment>
<keyword evidence="10" id="KW-1185">Reference proteome</keyword>
<keyword evidence="2" id="KW-0813">Transport</keyword>
<evidence type="ECO:0000313" key="10">
    <source>
        <dbReference type="Proteomes" id="UP001148786"/>
    </source>
</evidence>
<dbReference type="InterPro" id="IPR011701">
    <property type="entry name" value="MFS"/>
</dbReference>
<feature type="transmembrane region" description="Helical" evidence="6">
    <location>
        <begin position="74"/>
        <end position="94"/>
    </location>
</feature>
<feature type="domain" description="Major facilitator superfamily (MFS) profile" evidence="8">
    <location>
        <begin position="1"/>
        <end position="256"/>
    </location>
</feature>
<dbReference type="InterPro" id="IPR036259">
    <property type="entry name" value="MFS_trans_sf"/>
</dbReference>
<dbReference type="GO" id="GO:0016020">
    <property type="term" value="C:membrane"/>
    <property type="evidence" value="ECO:0007669"/>
    <property type="project" value="UniProtKB-SubCell"/>
</dbReference>
<protein>
    <recommendedName>
        <fullName evidence="8">Major facilitator superfamily (MFS) profile domain-containing protein</fullName>
    </recommendedName>
</protein>
<dbReference type="GO" id="GO:0022857">
    <property type="term" value="F:transmembrane transporter activity"/>
    <property type="evidence" value="ECO:0007669"/>
    <property type="project" value="InterPro"/>
</dbReference>
<evidence type="ECO:0000256" key="6">
    <source>
        <dbReference type="SAM" id="Phobius"/>
    </source>
</evidence>
<evidence type="ECO:0000313" key="9">
    <source>
        <dbReference type="EMBL" id="KAJ3510191.1"/>
    </source>
</evidence>
<feature type="transmembrane region" description="Helical" evidence="6">
    <location>
        <begin position="146"/>
        <end position="164"/>
    </location>
</feature>
<dbReference type="PANTHER" id="PTHR23511">
    <property type="entry name" value="SYNAPTIC VESICLE GLYCOPROTEIN 2"/>
    <property type="match status" value="1"/>
</dbReference>
<dbReference type="InterPro" id="IPR020846">
    <property type="entry name" value="MFS_dom"/>
</dbReference>
<evidence type="ECO:0000256" key="3">
    <source>
        <dbReference type="ARBA" id="ARBA00022692"/>
    </source>
</evidence>
<feature type="transmembrane region" description="Helical" evidence="6">
    <location>
        <begin position="114"/>
        <end position="134"/>
    </location>
</feature>
<evidence type="ECO:0000259" key="8">
    <source>
        <dbReference type="PROSITE" id="PS50850"/>
    </source>
</evidence>
<organism evidence="9 10">
    <name type="scientific">Agrocybe chaxingu</name>
    <dbReference type="NCBI Taxonomy" id="84603"/>
    <lineage>
        <taxon>Eukaryota</taxon>
        <taxon>Fungi</taxon>
        <taxon>Dikarya</taxon>
        <taxon>Basidiomycota</taxon>
        <taxon>Agaricomycotina</taxon>
        <taxon>Agaricomycetes</taxon>
        <taxon>Agaricomycetidae</taxon>
        <taxon>Agaricales</taxon>
        <taxon>Agaricineae</taxon>
        <taxon>Strophariaceae</taxon>
        <taxon>Agrocybe</taxon>
    </lineage>
</organism>
<dbReference type="SUPFAM" id="SSF103473">
    <property type="entry name" value="MFS general substrate transporter"/>
    <property type="match status" value="1"/>
</dbReference>
<gene>
    <name evidence="9" type="ORF">NLJ89_g4821</name>
</gene>
<comment type="caution">
    <text evidence="9">The sequence shown here is derived from an EMBL/GenBank/DDBJ whole genome shotgun (WGS) entry which is preliminary data.</text>
</comment>
<proteinExistence type="predicted"/>
<evidence type="ECO:0000256" key="5">
    <source>
        <dbReference type="ARBA" id="ARBA00023136"/>
    </source>
</evidence>
<keyword evidence="7" id="KW-0732">Signal</keyword>
<keyword evidence="3 6" id="KW-0812">Transmembrane</keyword>
<sequence length="261" mass="28107">MGGLILVLWAIRFFGFPVYESPKYLLGRGRGKEAVEVVHKVAKFNGKTLKLTAEDLRVLEYGGMKAGTTPARSTVMLIVIWGLMGLASILYLSFVPYYLSTRGVIFGDGSVYITYRNLVIIGVVCLPGPSLSAYMIECRLLGRRRTVAISAGLAGIFVLATITARSSTALLLWNCACSIAVHMVYPALQTMTPELFPTKNRATGIAIVTIAYCISGVMAPVIALYANLATPVPIYIAGAIYLVAAVIALLLPYESRGRASM</sequence>
<dbReference type="Proteomes" id="UP001148786">
    <property type="component" value="Unassembled WGS sequence"/>
</dbReference>
<dbReference type="PANTHER" id="PTHR23511:SF12">
    <property type="entry name" value="TRANSPORTER, PUTATIVE (AFU_ORTHOLOGUE AFUA_7G01740)-RELATED"/>
    <property type="match status" value="1"/>
</dbReference>
<keyword evidence="4 6" id="KW-1133">Transmembrane helix</keyword>